<keyword evidence="2" id="KW-0689">Ribosomal protein</keyword>
<organism evidence="2 3">
    <name type="scientific">Datura stramonium</name>
    <name type="common">Jimsonweed</name>
    <name type="synonym">Common thornapple</name>
    <dbReference type="NCBI Taxonomy" id="4076"/>
    <lineage>
        <taxon>Eukaryota</taxon>
        <taxon>Viridiplantae</taxon>
        <taxon>Streptophyta</taxon>
        <taxon>Embryophyta</taxon>
        <taxon>Tracheophyta</taxon>
        <taxon>Spermatophyta</taxon>
        <taxon>Magnoliopsida</taxon>
        <taxon>eudicotyledons</taxon>
        <taxon>Gunneridae</taxon>
        <taxon>Pentapetalae</taxon>
        <taxon>asterids</taxon>
        <taxon>lamiids</taxon>
        <taxon>Solanales</taxon>
        <taxon>Solanaceae</taxon>
        <taxon>Solanoideae</taxon>
        <taxon>Datureae</taxon>
        <taxon>Datura</taxon>
    </lineage>
</organism>
<proteinExistence type="predicted"/>
<feature type="region of interest" description="Disordered" evidence="1">
    <location>
        <begin position="1"/>
        <end position="21"/>
    </location>
</feature>
<accession>A0ABS8VCG6</accession>
<name>A0ABS8VCG6_DATST</name>
<comment type="caution">
    <text evidence="2">The sequence shown here is derived from an EMBL/GenBank/DDBJ whole genome shotgun (WGS) entry which is preliminary data.</text>
</comment>
<gene>
    <name evidence="2" type="primary">RPL32_2</name>
    <name evidence="2" type="ORF">HAX54_032934</name>
</gene>
<keyword evidence="2" id="KW-0687">Ribonucleoprotein</keyword>
<keyword evidence="3" id="KW-1185">Reference proteome</keyword>
<evidence type="ECO:0000256" key="1">
    <source>
        <dbReference type="SAM" id="MobiDB-lite"/>
    </source>
</evidence>
<feature type="compositionally biased region" description="Polar residues" evidence="1">
    <location>
        <begin position="73"/>
        <end position="83"/>
    </location>
</feature>
<protein>
    <submittedName>
        <fullName evidence="2">60S ribosomal protein L32</fullName>
    </submittedName>
</protein>
<feature type="compositionally biased region" description="Polar residues" evidence="1">
    <location>
        <begin position="107"/>
        <end position="116"/>
    </location>
</feature>
<evidence type="ECO:0000313" key="2">
    <source>
        <dbReference type="EMBL" id="MCD9644582.1"/>
    </source>
</evidence>
<reference evidence="2 3" key="1">
    <citation type="journal article" date="2021" name="BMC Genomics">
        <title>Datura genome reveals duplications of psychoactive alkaloid biosynthetic genes and high mutation rate following tissue culture.</title>
        <authorList>
            <person name="Rajewski A."/>
            <person name="Carter-House D."/>
            <person name="Stajich J."/>
            <person name="Litt A."/>
        </authorList>
    </citation>
    <scope>NUCLEOTIDE SEQUENCE [LARGE SCALE GENOMIC DNA]</scope>
    <source>
        <strain evidence="2">AR-01</strain>
    </source>
</reference>
<feature type="region of interest" description="Disordered" evidence="1">
    <location>
        <begin position="45"/>
        <end position="132"/>
    </location>
</feature>
<evidence type="ECO:0000313" key="3">
    <source>
        <dbReference type="Proteomes" id="UP000823775"/>
    </source>
</evidence>
<dbReference type="EMBL" id="JACEIK010004201">
    <property type="protein sequence ID" value="MCD9644582.1"/>
    <property type="molecule type" value="Genomic_DNA"/>
</dbReference>
<dbReference type="Proteomes" id="UP000823775">
    <property type="component" value="Unassembled WGS sequence"/>
</dbReference>
<sequence>MEPPELIKVVGRPKKKRDKIADEAIKRKGEWSSSRKVSIITCSKCGEQNHNARGYKGEEARQIKKNKGKEKVGQSSTESQQSRHTSRTYCYEPELGTQQSQQSASSTHVGTQQSSAYGPEIGDDEDPSLRPRVVSKELTLQTMRKTRMRLPTGSTRIQFTRDSTRVSTPTNLPYSPTKVTWKGKEAITSNQLQHEVRKKRIKMIARKGLHPAPDDYEI</sequence>
<dbReference type="GO" id="GO:0005840">
    <property type="term" value="C:ribosome"/>
    <property type="evidence" value="ECO:0007669"/>
    <property type="project" value="UniProtKB-KW"/>
</dbReference>